<comment type="caution">
    <text evidence="2">The sequence shown here is derived from an EMBL/GenBank/DDBJ whole genome shotgun (WGS) entry which is preliminary data.</text>
</comment>
<name>A0ABR6SHC7_ANAVA</name>
<evidence type="ECO:0000313" key="2">
    <source>
        <dbReference type="EMBL" id="MBC1305678.1"/>
    </source>
</evidence>
<dbReference type="InterPro" id="IPR002711">
    <property type="entry name" value="HNH"/>
</dbReference>
<evidence type="ECO:0000313" key="3">
    <source>
        <dbReference type="Proteomes" id="UP000570851"/>
    </source>
</evidence>
<dbReference type="Pfam" id="PF01844">
    <property type="entry name" value="HNH"/>
    <property type="match status" value="1"/>
</dbReference>
<dbReference type="Pfam" id="PF14239">
    <property type="entry name" value="RRXRR"/>
    <property type="match status" value="1"/>
</dbReference>
<dbReference type="PANTHER" id="PTHR33877">
    <property type="entry name" value="SLL1193 PROTEIN"/>
    <property type="match status" value="1"/>
</dbReference>
<feature type="domain" description="HNH nuclease" evidence="1">
    <location>
        <begin position="185"/>
        <end position="236"/>
    </location>
</feature>
<dbReference type="PANTHER" id="PTHR33877:SF2">
    <property type="entry name" value="OS07G0170200 PROTEIN"/>
    <property type="match status" value="1"/>
</dbReference>
<dbReference type="InterPro" id="IPR025938">
    <property type="entry name" value="RRXRR_dom"/>
</dbReference>
<dbReference type="Proteomes" id="UP000570851">
    <property type="component" value="Unassembled WGS sequence"/>
</dbReference>
<dbReference type="RefSeq" id="WP_011316354.1">
    <property type="nucleotide sequence ID" value="NZ_JACKZP010000275.1"/>
</dbReference>
<keyword evidence="2" id="KW-0255">Endonuclease</keyword>
<keyword evidence="2" id="KW-0540">Nuclease</keyword>
<dbReference type="InterPro" id="IPR047693">
    <property type="entry name" value="RNA-guided_IscB-like"/>
</dbReference>
<dbReference type="SMART" id="SM00507">
    <property type="entry name" value="HNHc"/>
    <property type="match status" value="1"/>
</dbReference>
<sequence length="427" mass="47930">MCKVFVINKEKRPLNPIHPAQARQLLRSGKAAVFKRFPFTIIVKESNVNTNVSPLRLKLDPGAKTTGIAIINDANDEVVFAAELKHRGFAIRDAITSRRQLRRSRRNRKTRYRQPRFLNRTKPEGWLAPSLQSRVENIKTWVSKLRKVAPITAISQELVKFDMQLIRRPDIQGKEYQQGTLAGFETRQYLLEKWNRECAYCGIKDVPLQIEHIHPKSKGGSNSITNLTLSCEKCNLRKGNQDIRDYLEKDKPRLEKILALTKKPLADAAAVNATRFALLYALKSTGLPIETGSGGLTKFNRTQQALNKSHWLDACCVGASTPILKIKGIKPLLITANGHGTRQSCRTDKYGLPVRHCSRTKFHFGFQTGDIVKAVVTKGKKVGTYVGRIATRATGSFNISTAKGLIQGISHKYCKTIHKKDGYAYGI</sequence>
<keyword evidence="2" id="KW-0378">Hydrolase</keyword>
<geneLocation type="plasmid" evidence="2">
    <name>pN2B-A</name>
</geneLocation>
<dbReference type="Gene3D" id="1.10.30.50">
    <property type="match status" value="1"/>
</dbReference>
<proteinExistence type="predicted"/>
<dbReference type="GO" id="GO:0004519">
    <property type="term" value="F:endonuclease activity"/>
    <property type="evidence" value="ECO:0007669"/>
    <property type="project" value="UniProtKB-KW"/>
</dbReference>
<protein>
    <submittedName>
        <fullName evidence="2">HNH endonuclease</fullName>
    </submittedName>
</protein>
<accession>A0ABR6SHC7</accession>
<dbReference type="InterPro" id="IPR052892">
    <property type="entry name" value="NA-targeting_endonuclease"/>
</dbReference>
<dbReference type="CDD" id="cd00085">
    <property type="entry name" value="HNHc"/>
    <property type="match status" value="1"/>
</dbReference>
<gene>
    <name evidence="2" type="ORF">GNE12_27715</name>
</gene>
<keyword evidence="2" id="KW-0614">Plasmid</keyword>
<dbReference type="NCBIfam" id="NF040563">
    <property type="entry name" value="guided_IscB"/>
    <property type="match status" value="1"/>
</dbReference>
<dbReference type="EMBL" id="JACKZP010000275">
    <property type="protein sequence ID" value="MBC1305678.1"/>
    <property type="molecule type" value="Genomic_DNA"/>
</dbReference>
<keyword evidence="3" id="KW-1185">Reference proteome</keyword>
<organism evidence="2 3">
    <name type="scientific">Trichormus variabilis N2B</name>
    <dbReference type="NCBI Taxonomy" id="2681315"/>
    <lineage>
        <taxon>Bacteria</taxon>
        <taxon>Bacillati</taxon>
        <taxon>Cyanobacteriota</taxon>
        <taxon>Cyanophyceae</taxon>
        <taxon>Nostocales</taxon>
        <taxon>Nostocaceae</taxon>
        <taxon>Trichormus</taxon>
    </lineage>
</organism>
<evidence type="ECO:0000259" key="1">
    <source>
        <dbReference type="SMART" id="SM00507"/>
    </source>
</evidence>
<reference evidence="2 3" key="1">
    <citation type="submission" date="2019-11" db="EMBL/GenBank/DDBJ databases">
        <title>Comparison of genomes from free-living endosymbiotic cyanobacteria isolated from Azolla.</title>
        <authorList>
            <person name="Thiel T."/>
            <person name="Pratte B."/>
        </authorList>
    </citation>
    <scope>NUCLEOTIDE SEQUENCE [LARGE SCALE GENOMIC DNA]</scope>
    <source>
        <strain evidence="2 3">N2B</strain>
        <plasmid evidence="2">pN2B-A</plasmid>
    </source>
</reference>
<dbReference type="GeneID" id="58726962"/>
<dbReference type="InterPro" id="IPR003615">
    <property type="entry name" value="HNH_nuc"/>
</dbReference>